<gene>
    <name evidence="7" type="ORF">STCU_04209</name>
</gene>
<dbReference type="PANTHER" id="PTHR11630:SF42">
    <property type="entry name" value="DNA REPLICATION LICENSING FACTOR MCM5"/>
    <property type="match status" value="1"/>
</dbReference>
<evidence type="ECO:0008006" key="9">
    <source>
        <dbReference type="Google" id="ProtNLM"/>
    </source>
</evidence>
<evidence type="ECO:0000259" key="6">
    <source>
        <dbReference type="Pfam" id="PF21933"/>
    </source>
</evidence>
<dbReference type="OrthoDB" id="10036721at2759"/>
<evidence type="ECO:0000259" key="5">
    <source>
        <dbReference type="Pfam" id="PF17855"/>
    </source>
</evidence>
<dbReference type="GO" id="GO:0006270">
    <property type="term" value="P:DNA replication initiation"/>
    <property type="evidence" value="ECO:0007669"/>
    <property type="project" value="TreeGrafter"/>
</dbReference>
<accession>S9UN70</accession>
<organism evidence="7 8">
    <name type="scientific">Strigomonas culicis</name>
    <dbReference type="NCBI Taxonomy" id="28005"/>
    <lineage>
        <taxon>Eukaryota</taxon>
        <taxon>Discoba</taxon>
        <taxon>Euglenozoa</taxon>
        <taxon>Kinetoplastea</taxon>
        <taxon>Metakinetoplastina</taxon>
        <taxon>Trypanosomatida</taxon>
        <taxon>Trypanosomatidae</taxon>
        <taxon>Strigomonadinae</taxon>
        <taxon>Strigomonas</taxon>
    </lineage>
</organism>
<dbReference type="AlphaFoldDB" id="S9UN70"/>
<protein>
    <recommendedName>
        <fullName evidence="9">DNA helicase</fullName>
    </recommendedName>
</protein>
<sequence>MDFQSSILSRFDLIFKVIDPRNPEVDNRLAQHVVNLHKGATGGHARGHAAASHQDHIGADGVVERDFFAKYISYARATCHPIISDEAMLALLDFYVQVRRDAHRQTLESASGGGKGQTPIIQITARQLESLVRITESMARMRLDVRASRSDAEEAIRLFKTATVDAIKSGSMDQTLTEGQAELVLRIEDALRRRVALGATVEHHRLLAELARIGFDAKLVDRAIYAMVKREELEWRKQRTLLHRAR</sequence>
<evidence type="ECO:0000313" key="8">
    <source>
        <dbReference type="Proteomes" id="UP000015354"/>
    </source>
</evidence>
<dbReference type="Pfam" id="PF21933">
    <property type="entry name" value="MCM5_C"/>
    <property type="match status" value="1"/>
</dbReference>
<reference evidence="7 8" key="1">
    <citation type="journal article" date="2013" name="PLoS ONE">
        <title>Predicting the Proteins of Angomonas deanei, Strigomonas culicis and Their Respective Endosymbionts Reveals New Aspects of the Trypanosomatidae Family.</title>
        <authorList>
            <person name="Motta M.C."/>
            <person name="Martins A.C."/>
            <person name="de Souza S.S."/>
            <person name="Catta-Preta C.M."/>
            <person name="Silva R."/>
            <person name="Klein C.C."/>
            <person name="de Almeida L.G."/>
            <person name="de Lima Cunha O."/>
            <person name="Ciapina L.P."/>
            <person name="Brocchi M."/>
            <person name="Colabardini A.C."/>
            <person name="de Araujo Lima B."/>
            <person name="Machado C.R."/>
            <person name="de Almeida Soares C.M."/>
            <person name="Probst C.M."/>
            <person name="de Menezes C.B."/>
            <person name="Thompson C.E."/>
            <person name="Bartholomeu D.C."/>
            <person name="Gradia D.F."/>
            <person name="Pavoni D.P."/>
            <person name="Grisard E.C."/>
            <person name="Fantinatti-Garboggini F."/>
            <person name="Marchini F.K."/>
            <person name="Rodrigues-Luiz G.F."/>
            <person name="Wagner G."/>
            <person name="Goldman G.H."/>
            <person name="Fietto J.L."/>
            <person name="Elias M.C."/>
            <person name="Goldman M.H."/>
            <person name="Sagot M.F."/>
            <person name="Pereira M."/>
            <person name="Stoco P.H."/>
            <person name="de Mendonca-Neto R.P."/>
            <person name="Teixeira S.M."/>
            <person name="Maciel T.E."/>
            <person name="de Oliveira Mendes T.A."/>
            <person name="Urmenyi T.P."/>
            <person name="de Souza W."/>
            <person name="Schenkman S."/>
            <person name="de Vasconcelos A.T."/>
        </authorList>
    </citation>
    <scope>NUCLEOTIDE SEQUENCE [LARGE SCALE GENOMIC DNA]</scope>
</reference>
<dbReference type="GO" id="GO:0000727">
    <property type="term" value="P:double-strand break repair via break-induced replication"/>
    <property type="evidence" value="ECO:0007669"/>
    <property type="project" value="TreeGrafter"/>
</dbReference>
<feature type="domain" description="MCM AAA-lid" evidence="5">
    <location>
        <begin position="67"/>
        <end position="162"/>
    </location>
</feature>
<evidence type="ECO:0000259" key="4">
    <source>
        <dbReference type="Pfam" id="PF00493"/>
    </source>
</evidence>
<evidence type="ECO:0000256" key="1">
    <source>
        <dbReference type="ARBA" id="ARBA00022741"/>
    </source>
</evidence>
<keyword evidence="2" id="KW-0067">ATP-binding</keyword>
<proteinExistence type="predicted"/>
<dbReference type="Pfam" id="PF00493">
    <property type="entry name" value="MCM"/>
    <property type="match status" value="1"/>
</dbReference>
<feature type="domain" description="MCM C-terminal AAA(+) ATPase" evidence="4">
    <location>
        <begin position="2"/>
        <end position="37"/>
    </location>
</feature>
<dbReference type="GO" id="GO:0005524">
    <property type="term" value="F:ATP binding"/>
    <property type="evidence" value="ECO:0007669"/>
    <property type="project" value="UniProtKB-KW"/>
</dbReference>
<dbReference type="InterPro" id="IPR027417">
    <property type="entry name" value="P-loop_NTPase"/>
</dbReference>
<evidence type="ECO:0000256" key="2">
    <source>
        <dbReference type="ARBA" id="ARBA00022840"/>
    </source>
</evidence>
<dbReference type="GO" id="GO:0003697">
    <property type="term" value="F:single-stranded DNA binding"/>
    <property type="evidence" value="ECO:0007669"/>
    <property type="project" value="TreeGrafter"/>
</dbReference>
<dbReference type="Proteomes" id="UP000015354">
    <property type="component" value="Unassembled WGS sequence"/>
</dbReference>
<dbReference type="GO" id="GO:0042555">
    <property type="term" value="C:MCM complex"/>
    <property type="evidence" value="ECO:0007669"/>
    <property type="project" value="TreeGrafter"/>
</dbReference>
<evidence type="ECO:0000313" key="7">
    <source>
        <dbReference type="EMBL" id="EPY30154.1"/>
    </source>
</evidence>
<dbReference type="GO" id="GO:0017116">
    <property type="term" value="F:single-stranded DNA helicase activity"/>
    <property type="evidence" value="ECO:0007669"/>
    <property type="project" value="TreeGrafter"/>
</dbReference>
<dbReference type="SUPFAM" id="SSF52540">
    <property type="entry name" value="P-loop containing nucleoside triphosphate hydrolases"/>
    <property type="match status" value="1"/>
</dbReference>
<dbReference type="EMBL" id="ATMH01004209">
    <property type="protein sequence ID" value="EPY30154.1"/>
    <property type="molecule type" value="Genomic_DNA"/>
</dbReference>
<dbReference type="InterPro" id="IPR054125">
    <property type="entry name" value="MCM5_C"/>
</dbReference>
<dbReference type="InterPro" id="IPR001208">
    <property type="entry name" value="MCM_dom"/>
</dbReference>
<evidence type="ECO:0000256" key="3">
    <source>
        <dbReference type="ARBA" id="ARBA00023125"/>
    </source>
</evidence>
<dbReference type="Gene3D" id="3.40.50.300">
    <property type="entry name" value="P-loop containing nucleotide triphosphate hydrolases"/>
    <property type="match status" value="1"/>
</dbReference>
<keyword evidence="8" id="KW-1185">Reference proteome</keyword>
<keyword evidence="3" id="KW-0238">DNA-binding</keyword>
<dbReference type="InterPro" id="IPR031327">
    <property type="entry name" value="MCM"/>
</dbReference>
<dbReference type="Pfam" id="PF17855">
    <property type="entry name" value="MCM_lid"/>
    <property type="match status" value="1"/>
</dbReference>
<dbReference type="PANTHER" id="PTHR11630">
    <property type="entry name" value="DNA REPLICATION LICENSING FACTOR MCM FAMILY MEMBER"/>
    <property type="match status" value="1"/>
</dbReference>
<comment type="caution">
    <text evidence="7">The sequence shown here is derived from an EMBL/GenBank/DDBJ whole genome shotgun (WGS) entry which is preliminary data.</text>
</comment>
<keyword evidence="1" id="KW-0547">Nucleotide-binding</keyword>
<feature type="domain" description="MCM5 C-terminal" evidence="6">
    <location>
        <begin position="186"/>
        <end position="244"/>
    </location>
</feature>
<name>S9UN70_9TRYP</name>
<dbReference type="GO" id="GO:0043138">
    <property type="term" value="F:3'-5' DNA helicase activity"/>
    <property type="evidence" value="ECO:0007669"/>
    <property type="project" value="TreeGrafter"/>
</dbReference>
<dbReference type="GO" id="GO:0005634">
    <property type="term" value="C:nucleus"/>
    <property type="evidence" value="ECO:0007669"/>
    <property type="project" value="TreeGrafter"/>
</dbReference>
<dbReference type="InterPro" id="IPR041562">
    <property type="entry name" value="MCM_lid"/>
</dbReference>